<feature type="transmembrane region" description="Helical" evidence="13">
    <location>
        <begin position="165"/>
        <end position="183"/>
    </location>
</feature>
<evidence type="ECO:0000256" key="7">
    <source>
        <dbReference type="ARBA" id="ARBA00023002"/>
    </source>
</evidence>
<dbReference type="PRINTS" id="PR00463">
    <property type="entry name" value="EP450I"/>
</dbReference>
<gene>
    <name evidence="14" type="ORF">MCOR_20669</name>
</gene>
<dbReference type="InterPro" id="IPR050705">
    <property type="entry name" value="Cytochrome_P450_3A"/>
</dbReference>
<dbReference type="PANTHER" id="PTHR24302">
    <property type="entry name" value="CYTOCHROME P450 FAMILY 3"/>
    <property type="match status" value="1"/>
</dbReference>
<evidence type="ECO:0000313" key="14">
    <source>
        <dbReference type="EMBL" id="CAC5385090.1"/>
    </source>
</evidence>
<feature type="transmembrane region" description="Helical" evidence="13">
    <location>
        <begin position="886"/>
        <end position="905"/>
    </location>
</feature>
<keyword evidence="9" id="KW-0503">Monooxygenase</keyword>
<reference evidence="14 15" key="1">
    <citation type="submission" date="2020-06" db="EMBL/GenBank/DDBJ databases">
        <authorList>
            <person name="Li R."/>
            <person name="Bekaert M."/>
        </authorList>
    </citation>
    <scope>NUCLEOTIDE SEQUENCE [LARGE SCALE GENOMIC DNA]</scope>
    <source>
        <strain evidence="15">wild</strain>
    </source>
</reference>
<comment type="subcellular location">
    <subcellularLocation>
        <location evidence="2">Endoplasmic reticulum membrane</location>
    </subcellularLocation>
</comment>
<dbReference type="OrthoDB" id="1470350at2759"/>
<evidence type="ECO:0000256" key="4">
    <source>
        <dbReference type="ARBA" id="ARBA00022617"/>
    </source>
</evidence>
<proteinExistence type="inferred from homology"/>
<dbReference type="Pfam" id="PF00067">
    <property type="entry name" value="p450"/>
    <property type="match status" value="2"/>
</dbReference>
<keyword evidence="13" id="KW-1133">Transmembrane helix</keyword>
<dbReference type="EMBL" id="CACVKT020003687">
    <property type="protein sequence ID" value="CAC5385090.1"/>
    <property type="molecule type" value="Genomic_DNA"/>
</dbReference>
<evidence type="ECO:0000256" key="9">
    <source>
        <dbReference type="ARBA" id="ARBA00023033"/>
    </source>
</evidence>
<evidence type="ECO:0000256" key="3">
    <source>
        <dbReference type="ARBA" id="ARBA00010617"/>
    </source>
</evidence>
<comment type="similarity">
    <text evidence="3">Belongs to the cytochrome P450 family.</text>
</comment>
<dbReference type="Gene3D" id="1.10.630.10">
    <property type="entry name" value="Cytochrome P450"/>
    <property type="match status" value="2"/>
</dbReference>
<dbReference type="InterPro" id="IPR002401">
    <property type="entry name" value="Cyt_P450_E_grp-I"/>
</dbReference>
<protein>
    <recommendedName>
        <fullName evidence="16">Unspecific monooxygenase</fullName>
    </recommendedName>
</protein>
<evidence type="ECO:0000256" key="13">
    <source>
        <dbReference type="SAM" id="Phobius"/>
    </source>
</evidence>
<dbReference type="PRINTS" id="PR00385">
    <property type="entry name" value="P450"/>
</dbReference>
<keyword evidence="6" id="KW-0256">Endoplasmic reticulum</keyword>
<dbReference type="InterPro" id="IPR036396">
    <property type="entry name" value="Cyt_P450_sf"/>
</dbReference>
<dbReference type="GO" id="GO:0020037">
    <property type="term" value="F:heme binding"/>
    <property type="evidence" value="ECO:0007669"/>
    <property type="project" value="InterPro"/>
</dbReference>
<organism evidence="14 15">
    <name type="scientific">Mytilus coruscus</name>
    <name type="common">Sea mussel</name>
    <dbReference type="NCBI Taxonomy" id="42192"/>
    <lineage>
        <taxon>Eukaryota</taxon>
        <taxon>Metazoa</taxon>
        <taxon>Spiralia</taxon>
        <taxon>Lophotrochozoa</taxon>
        <taxon>Mollusca</taxon>
        <taxon>Bivalvia</taxon>
        <taxon>Autobranchia</taxon>
        <taxon>Pteriomorphia</taxon>
        <taxon>Mytilida</taxon>
        <taxon>Mytiloidea</taxon>
        <taxon>Mytilidae</taxon>
        <taxon>Mytilinae</taxon>
        <taxon>Mytilus</taxon>
    </lineage>
</organism>
<comment type="function">
    <text evidence="11">Cytochromes P450 are a group of heme-thiolate monooxygenases. They oxidize a variety of structurally unrelated compounds, including steroids, fatty acids, and xenobiotics.</text>
</comment>
<evidence type="ECO:0000256" key="8">
    <source>
        <dbReference type="ARBA" id="ARBA00023004"/>
    </source>
</evidence>
<feature type="binding site" description="axial binding residue" evidence="12">
    <location>
        <position position="1127"/>
    </location>
    <ligand>
        <name>heme</name>
        <dbReference type="ChEBI" id="CHEBI:30413"/>
    </ligand>
    <ligandPart>
        <name>Fe</name>
        <dbReference type="ChEBI" id="CHEBI:18248"/>
    </ligandPart>
</feature>
<dbReference type="GO" id="GO:0008395">
    <property type="term" value="F:steroid hydroxylase activity"/>
    <property type="evidence" value="ECO:0007669"/>
    <property type="project" value="TreeGrafter"/>
</dbReference>
<dbReference type="InterPro" id="IPR001128">
    <property type="entry name" value="Cyt_P450"/>
</dbReference>
<dbReference type="SUPFAM" id="SSF48264">
    <property type="entry name" value="Cytochrome P450"/>
    <property type="match status" value="2"/>
</dbReference>
<name>A0A6J8BPR1_MYTCO</name>
<dbReference type="GO" id="GO:0016705">
    <property type="term" value="F:oxidoreductase activity, acting on paired donors, with incorporation or reduction of molecular oxygen"/>
    <property type="evidence" value="ECO:0007669"/>
    <property type="project" value="InterPro"/>
</dbReference>
<evidence type="ECO:0000256" key="2">
    <source>
        <dbReference type="ARBA" id="ARBA00004586"/>
    </source>
</evidence>
<keyword evidence="7" id="KW-0560">Oxidoreductase</keyword>
<dbReference type="AlphaFoldDB" id="A0A6J8BPR1"/>
<evidence type="ECO:0000313" key="15">
    <source>
        <dbReference type="Proteomes" id="UP000507470"/>
    </source>
</evidence>
<dbReference type="Proteomes" id="UP000507470">
    <property type="component" value="Unassembled WGS sequence"/>
</dbReference>
<keyword evidence="15" id="KW-1185">Reference proteome</keyword>
<dbReference type="InterPro" id="IPR017972">
    <property type="entry name" value="Cyt_P450_CS"/>
</dbReference>
<evidence type="ECO:0000256" key="12">
    <source>
        <dbReference type="PIRSR" id="PIRSR602401-1"/>
    </source>
</evidence>
<keyword evidence="13" id="KW-0812">Transmembrane</keyword>
<evidence type="ECO:0008006" key="16">
    <source>
        <dbReference type="Google" id="ProtNLM"/>
    </source>
</evidence>
<dbReference type="FunFam" id="1.10.630.10:FF:000003">
    <property type="entry name" value="cytochrome P450 3A12-like isoform X2"/>
    <property type="match status" value="2"/>
</dbReference>
<evidence type="ECO:0000256" key="10">
    <source>
        <dbReference type="ARBA" id="ARBA00023136"/>
    </source>
</evidence>
<keyword evidence="5 12" id="KW-0479">Metal-binding</keyword>
<dbReference type="GO" id="GO:0005506">
    <property type="term" value="F:iron ion binding"/>
    <property type="evidence" value="ECO:0007669"/>
    <property type="project" value="InterPro"/>
</dbReference>
<evidence type="ECO:0000256" key="11">
    <source>
        <dbReference type="ARBA" id="ARBA00043906"/>
    </source>
</evidence>
<comment type="cofactor">
    <cofactor evidence="1 12">
        <name>heme</name>
        <dbReference type="ChEBI" id="CHEBI:30413"/>
    </cofactor>
</comment>
<accession>A0A6J8BPR1</accession>
<dbReference type="PROSITE" id="PS00086">
    <property type="entry name" value="CYTOCHROME_P450"/>
    <property type="match status" value="2"/>
</dbReference>
<keyword evidence="10 13" id="KW-0472">Membrane</keyword>
<dbReference type="GO" id="GO:0005789">
    <property type="term" value="C:endoplasmic reticulum membrane"/>
    <property type="evidence" value="ECO:0007669"/>
    <property type="project" value="UniProtKB-SubCell"/>
</dbReference>
<evidence type="ECO:0000256" key="1">
    <source>
        <dbReference type="ARBA" id="ARBA00001971"/>
    </source>
</evidence>
<dbReference type="CDD" id="cd11055">
    <property type="entry name" value="CYP3A-like"/>
    <property type="match status" value="2"/>
</dbReference>
<keyword evidence="4 12" id="KW-0349">Heme</keyword>
<evidence type="ECO:0000256" key="5">
    <source>
        <dbReference type="ARBA" id="ARBA00022723"/>
    </source>
</evidence>
<dbReference type="PANTHER" id="PTHR24302:SF15">
    <property type="entry name" value="FATTY-ACID PEROXYGENASE"/>
    <property type="match status" value="1"/>
</dbReference>
<feature type="transmembrane region" description="Helical" evidence="13">
    <location>
        <begin position="675"/>
        <end position="695"/>
    </location>
</feature>
<keyword evidence="8 12" id="KW-0408">Iron</keyword>
<evidence type="ECO:0000256" key="6">
    <source>
        <dbReference type="ARBA" id="ARBA00022824"/>
    </source>
</evidence>
<sequence>MSEMKYDVDCLVQPVGDIEGSQQFISDSFEKKKSDIDGITTEMVQLRSVNKEISEQMETLRCDINTRTAIDNDFIKHDSLYGSIFDDFNHIFNYTSDNNSSVRRILDQGTNEYGVKMLNLNRSTGLRIVNGRHKDGMANDFTFFFVRFIYNVVDMEVLGLVDIPSWIITILLFILTLYLYTLWKHTLWRRLGVPGPTPFPFLGSIKDLAVKGVPKTDQDLVPKYGNVVGVYNGTIPVLLVTDTDLIKEIFIKEYQTFTNRVVILKTDDLLNSMITAAQDDHWKFIRSTMTPTFTSGKLKTMLPMIMRCCDDLVNNINGNMEQNESVEMTEVFGGFTLDVIASTAFGLQVNSQREPDNEFVTNVKKTLPDVEKPYFLIVMIFPFLKNLMGTLFKAPVFGEGSEEFFRSIVQQLVAERKSNTNVKVMFHEQCSFWFQNNFKDFIQLMLNSHKEKEINKENGKIDELGGLDFAEYKNRGMNENEILANSMVFFGAGYDTTMNTLSFAAYMLALHPDMQERLFTEIDNELGKRPPTYDSLPNMQYLEMFLNEVLRLYAAVPRINRRAKNDITVNGMFIPKDTDVTIPISALHRNPKYWPEPEKFDPERFTDENKATRPMYSFLPFGLGPRVCIGMRLALIETKYALISTVQNFKFVVCSKTERFIYNVVDMEVLGLVDIPSWIITILLFILTLYLYTLWKHTLWRRLGVPGPTPFPFLGSIKDFAVKGVTKTDQDLVSKYGSVVGVYNGTIPVLLVTDTDLIKEIFIKEYQTFTNRVVILKTDDLLDSMITAAEDDHWKFIRSTMTPTFTSGKLKTMLPMIMRCCDDLVNNINGKMEQNESVEMTEVFGGFTLDVIASTAFGLQVNSQKEPDNEFVTNVKKTLLDEVLKPYFLIVVIFPFLKNLMGTLFKAPVFGEGSEEFFRNIVQQLVAERKSNTNNNFKDFIQLMLNSHKEKETNKENGKIDELGGLDFAEYKNRGMNENEILANSMVFFGAGYDTTMNTLSFAAYMLALHPDMQERLFTEIDNELGKRPPAYDSLPNMQYLEMFLNEVLRLYAAVLRINRRAKNDITVNGMFIPKDTDVTIPISALHRNPKYWPEPEKFDPERFTDENKTTRPMYSFLPFGLGPRVCIGMRLALIETKYALISTVQNFKFVVCSKTEVGGNINIKNEEMWYEC</sequence>